<dbReference type="GO" id="GO:0006508">
    <property type="term" value="P:proteolysis"/>
    <property type="evidence" value="ECO:0007669"/>
    <property type="project" value="UniProtKB-KW"/>
</dbReference>
<keyword evidence="10" id="KW-1185">Reference proteome</keyword>
<evidence type="ECO:0000256" key="7">
    <source>
        <dbReference type="ARBA" id="ARBA00023136"/>
    </source>
</evidence>
<evidence type="ECO:0000256" key="1">
    <source>
        <dbReference type="ARBA" id="ARBA00004651"/>
    </source>
</evidence>
<feature type="transmembrane region" description="Helical" evidence="8">
    <location>
        <begin position="84"/>
        <end position="102"/>
    </location>
</feature>
<keyword evidence="6 8" id="KW-1133">Transmembrane helix</keyword>
<feature type="transmembrane region" description="Helical" evidence="8">
    <location>
        <begin position="183"/>
        <end position="205"/>
    </location>
</feature>
<keyword evidence="4 8" id="KW-0812">Transmembrane</keyword>
<dbReference type="AlphaFoldDB" id="A0AAE3H8X4"/>
<protein>
    <submittedName>
        <fullName evidence="9">Permease of the major facilitator superfamily</fullName>
    </submittedName>
</protein>
<evidence type="ECO:0000256" key="3">
    <source>
        <dbReference type="ARBA" id="ARBA00022670"/>
    </source>
</evidence>
<evidence type="ECO:0000256" key="5">
    <source>
        <dbReference type="ARBA" id="ARBA00022801"/>
    </source>
</evidence>
<evidence type="ECO:0000313" key="10">
    <source>
        <dbReference type="Proteomes" id="UP001206983"/>
    </source>
</evidence>
<evidence type="ECO:0000256" key="8">
    <source>
        <dbReference type="SAM" id="Phobius"/>
    </source>
</evidence>
<dbReference type="InterPro" id="IPR026392">
    <property type="entry name" value="Exo/Archaeosortase_dom"/>
</dbReference>
<accession>A0AAE3H8X4</accession>
<proteinExistence type="predicted"/>
<evidence type="ECO:0000256" key="2">
    <source>
        <dbReference type="ARBA" id="ARBA00022475"/>
    </source>
</evidence>
<feature type="transmembrane region" description="Helical" evidence="8">
    <location>
        <begin position="114"/>
        <end position="133"/>
    </location>
</feature>
<feature type="transmembrane region" description="Helical" evidence="8">
    <location>
        <begin position="30"/>
        <end position="49"/>
    </location>
</feature>
<dbReference type="RefSeq" id="WP_256622108.1">
    <property type="nucleotide sequence ID" value="NZ_JTEO01000002.1"/>
</dbReference>
<dbReference type="InterPro" id="IPR019127">
    <property type="entry name" value="Exosortase"/>
</dbReference>
<dbReference type="GO" id="GO:0005886">
    <property type="term" value="C:plasma membrane"/>
    <property type="evidence" value="ECO:0007669"/>
    <property type="project" value="UniProtKB-SubCell"/>
</dbReference>
<dbReference type="GO" id="GO:0008233">
    <property type="term" value="F:peptidase activity"/>
    <property type="evidence" value="ECO:0007669"/>
    <property type="project" value="UniProtKB-KW"/>
</dbReference>
<name>A0AAE3H8X4_9EURY</name>
<dbReference type="NCBIfam" id="TIGR03762">
    <property type="entry name" value="archaeo_artC"/>
    <property type="match status" value="1"/>
</dbReference>
<comment type="subcellular location">
    <subcellularLocation>
        <location evidence="1">Cell membrane</location>
        <topology evidence="1">Multi-pass membrane protein</topology>
    </subcellularLocation>
</comment>
<evidence type="ECO:0000256" key="6">
    <source>
        <dbReference type="ARBA" id="ARBA00022989"/>
    </source>
</evidence>
<evidence type="ECO:0000256" key="4">
    <source>
        <dbReference type="ARBA" id="ARBA00022692"/>
    </source>
</evidence>
<dbReference type="Proteomes" id="UP001206983">
    <property type="component" value="Unassembled WGS sequence"/>
</dbReference>
<comment type="caution">
    <text evidence="9">The sequence shown here is derived from an EMBL/GenBank/DDBJ whole genome shotgun (WGS) entry which is preliminary data.</text>
</comment>
<dbReference type="NCBIfam" id="TIGR04178">
    <property type="entry name" value="exo_archaeo"/>
    <property type="match status" value="1"/>
</dbReference>
<feature type="transmembrane region" description="Helical" evidence="8">
    <location>
        <begin position="217"/>
        <end position="241"/>
    </location>
</feature>
<dbReference type="InterPro" id="IPR022504">
    <property type="entry name" value="Exosortase_arc"/>
</dbReference>
<keyword evidence="7 8" id="KW-0472">Membrane</keyword>
<feature type="transmembrane region" description="Helical" evidence="8">
    <location>
        <begin position="61"/>
        <end position="78"/>
    </location>
</feature>
<keyword evidence="3" id="KW-0645">Protease</keyword>
<dbReference type="Pfam" id="PF09721">
    <property type="entry name" value="Exosortase_EpsH"/>
    <property type="match status" value="1"/>
</dbReference>
<gene>
    <name evidence="9" type="ORF">PV02_04180</name>
</gene>
<evidence type="ECO:0000313" key="9">
    <source>
        <dbReference type="EMBL" id="MCQ6962312.1"/>
    </source>
</evidence>
<keyword evidence="2" id="KW-1003">Cell membrane</keyword>
<feature type="transmembrane region" description="Helical" evidence="8">
    <location>
        <begin position="253"/>
        <end position="273"/>
    </location>
</feature>
<sequence length="279" mass="30738">MKDESKNIVLILVALALFTGATIEYSEGSVAIGILLFIIAAGLISRIKLTGENSAFRSSKTYIFSGLCIVAAIVTYNIATEGSIGTLDSMTILIGASLIAMGTSKKEVRQLGEFGLYISTVFTGLFFIFYSFLGMLKINFIHLFDHYFVLMPTVILLKLVNIPVEITSIETIKLYGLTETMTIVIGGPCSGLYSMFLLVGIVVAYSRIEKMRMEKSILLLVFAVCIAYVANLARVFALYVIAYQYGIQTMMTFHTHLGWILFAGTAGIIMYILNRKDLL</sequence>
<reference evidence="9 10" key="1">
    <citation type="journal article" date="2011" name="Appl. Environ. Microbiol.">
        <title>Methanogenic archaea isolated from Taiwan's Chelungpu fault.</title>
        <authorList>
            <person name="Wu S.Y."/>
            <person name="Lai M.C."/>
        </authorList>
    </citation>
    <scope>NUCLEOTIDE SEQUENCE [LARGE SCALE GENOMIC DNA]</scope>
    <source>
        <strain evidence="9 10">St545Mb</strain>
    </source>
</reference>
<keyword evidence="5" id="KW-0378">Hydrolase</keyword>
<organism evidence="9 10">
    <name type="scientific">Methanolobus chelungpuianus</name>
    <dbReference type="NCBI Taxonomy" id="502115"/>
    <lineage>
        <taxon>Archaea</taxon>
        <taxon>Methanobacteriati</taxon>
        <taxon>Methanobacteriota</taxon>
        <taxon>Stenosarchaea group</taxon>
        <taxon>Methanomicrobia</taxon>
        <taxon>Methanosarcinales</taxon>
        <taxon>Methanosarcinaceae</taxon>
        <taxon>Methanolobus</taxon>
    </lineage>
</organism>
<dbReference type="EMBL" id="JTEO01000002">
    <property type="protein sequence ID" value="MCQ6962312.1"/>
    <property type="molecule type" value="Genomic_DNA"/>
</dbReference>